<dbReference type="InterPro" id="IPR003598">
    <property type="entry name" value="Ig_sub2"/>
</dbReference>
<evidence type="ECO:0000256" key="1">
    <source>
        <dbReference type="ARBA" id="ARBA00004479"/>
    </source>
</evidence>
<dbReference type="Pfam" id="PF07679">
    <property type="entry name" value="I-set"/>
    <property type="match status" value="1"/>
</dbReference>
<reference evidence="7 8" key="1">
    <citation type="submission" date="2013-05" db="EMBL/GenBank/DDBJ databases">
        <title>Draft genome of the parasitic nematode Anyclostoma ceylanicum.</title>
        <authorList>
            <person name="Mitreva M."/>
        </authorList>
    </citation>
    <scope>NUCLEOTIDE SEQUENCE [LARGE SCALE GENOMIC DNA]</scope>
</reference>
<evidence type="ECO:0000313" key="7">
    <source>
        <dbReference type="EMBL" id="EPB76049.1"/>
    </source>
</evidence>
<dbReference type="Proteomes" id="UP000054495">
    <property type="component" value="Unassembled WGS sequence"/>
</dbReference>
<dbReference type="Gene3D" id="2.60.40.10">
    <property type="entry name" value="Immunoglobulins"/>
    <property type="match status" value="2"/>
</dbReference>
<dbReference type="InterPro" id="IPR003599">
    <property type="entry name" value="Ig_sub"/>
</dbReference>
<dbReference type="InterPro" id="IPR036179">
    <property type="entry name" value="Ig-like_dom_sf"/>
</dbReference>
<dbReference type="SMART" id="SM00409">
    <property type="entry name" value="IG"/>
    <property type="match status" value="2"/>
</dbReference>
<dbReference type="AlphaFoldDB" id="A0A0D6LW20"/>
<dbReference type="GO" id="GO:0005911">
    <property type="term" value="C:cell-cell junction"/>
    <property type="evidence" value="ECO:0007669"/>
    <property type="project" value="TreeGrafter"/>
</dbReference>
<feature type="domain" description="Ig-like" evidence="6">
    <location>
        <begin position="50"/>
        <end position="150"/>
    </location>
</feature>
<accession>A0A0D6LW20</accession>
<dbReference type="GO" id="GO:0005886">
    <property type="term" value="C:plasma membrane"/>
    <property type="evidence" value="ECO:0007669"/>
    <property type="project" value="TreeGrafter"/>
</dbReference>
<evidence type="ECO:0000256" key="2">
    <source>
        <dbReference type="ARBA" id="ARBA00023136"/>
    </source>
</evidence>
<proteinExistence type="predicted"/>
<sequence length="262" mass="28091">MTFLLHPTLAITAKLDDVALEESRPPRHRKAGDEMMQAQLTTCASLLESPQLQFEQALEDVEASYGDSVTLLCSIYGAPQAAITWYHRGRVVASYSAPSVESAVHTTRIASGLIETRYTIPCVNRKTIGEYTCQASSPCGEVISSNAIVALSNAARGKTCNVTSAAAPTIAVSTVSRLELVGTPVQLMCRASGVPKPKVTWQRITDDDGVEEIDTESHMVLSNGDLLVVADPWVVTESYRCTARNPNGSASADSTVVFVDQN</sequence>
<dbReference type="PROSITE" id="PS50835">
    <property type="entry name" value="IG_LIKE"/>
    <property type="match status" value="2"/>
</dbReference>
<organism evidence="7 8">
    <name type="scientific">Ancylostoma ceylanicum</name>
    <dbReference type="NCBI Taxonomy" id="53326"/>
    <lineage>
        <taxon>Eukaryota</taxon>
        <taxon>Metazoa</taxon>
        <taxon>Ecdysozoa</taxon>
        <taxon>Nematoda</taxon>
        <taxon>Chromadorea</taxon>
        <taxon>Rhabditida</taxon>
        <taxon>Rhabditina</taxon>
        <taxon>Rhabditomorpha</taxon>
        <taxon>Strongyloidea</taxon>
        <taxon>Ancylostomatidae</taxon>
        <taxon>Ancylostomatinae</taxon>
        <taxon>Ancylostoma</taxon>
    </lineage>
</organism>
<dbReference type="EMBL" id="KE124878">
    <property type="protein sequence ID" value="EPB76049.1"/>
    <property type="molecule type" value="Genomic_DNA"/>
</dbReference>
<dbReference type="SUPFAM" id="SSF48726">
    <property type="entry name" value="Immunoglobulin"/>
    <property type="match status" value="2"/>
</dbReference>
<comment type="subcellular location">
    <subcellularLocation>
        <location evidence="1">Membrane</location>
        <topology evidence="1">Single-pass type I membrane protein</topology>
    </subcellularLocation>
</comment>
<dbReference type="SMART" id="SM00408">
    <property type="entry name" value="IGc2"/>
    <property type="match status" value="2"/>
</dbReference>
<keyword evidence="2" id="KW-0472">Membrane</keyword>
<dbReference type="GO" id="GO:0098609">
    <property type="term" value="P:cell-cell adhesion"/>
    <property type="evidence" value="ECO:0007669"/>
    <property type="project" value="TreeGrafter"/>
</dbReference>
<dbReference type="InterPro" id="IPR013098">
    <property type="entry name" value="Ig_I-set"/>
</dbReference>
<evidence type="ECO:0000256" key="5">
    <source>
        <dbReference type="ARBA" id="ARBA00023319"/>
    </source>
</evidence>
<evidence type="ECO:0000256" key="4">
    <source>
        <dbReference type="ARBA" id="ARBA00023180"/>
    </source>
</evidence>
<evidence type="ECO:0000313" key="8">
    <source>
        <dbReference type="Proteomes" id="UP000054495"/>
    </source>
</evidence>
<dbReference type="Pfam" id="PF13927">
    <property type="entry name" value="Ig_3"/>
    <property type="match status" value="1"/>
</dbReference>
<keyword evidence="4" id="KW-0325">Glycoprotein</keyword>
<dbReference type="InterPro" id="IPR007110">
    <property type="entry name" value="Ig-like_dom"/>
</dbReference>
<keyword evidence="8" id="KW-1185">Reference proteome</keyword>
<dbReference type="PANTHER" id="PTHR11640:SF164">
    <property type="entry name" value="MAM DOMAIN-CONTAINING GLYCOSYLPHOSPHATIDYLINOSITOL ANCHOR PROTEIN 1"/>
    <property type="match status" value="1"/>
</dbReference>
<evidence type="ECO:0000256" key="3">
    <source>
        <dbReference type="ARBA" id="ARBA00023157"/>
    </source>
</evidence>
<gene>
    <name evidence="7" type="ORF">ANCCEY_04895</name>
</gene>
<protein>
    <submittedName>
        <fullName evidence="7">Immunoglobulin domain protein</fullName>
    </submittedName>
</protein>
<dbReference type="InterPro" id="IPR051275">
    <property type="entry name" value="Cell_adhesion_signaling"/>
</dbReference>
<name>A0A0D6LW20_9BILA</name>
<dbReference type="PANTHER" id="PTHR11640">
    <property type="entry name" value="NEPHRIN"/>
    <property type="match status" value="1"/>
</dbReference>
<dbReference type="GO" id="GO:0050839">
    <property type="term" value="F:cell adhesion molecule binding"/>
    <property type="evidence" value="ECO:0007669"/>
    <property type="project" value="TreeGrafter"/>
</dbReference>
<keyword evidence="5" id="KW-0393">Immunoglobulin domain</keyword>
<feature type="domain" description="Ig-like" evidence="6">
    <location>
        <begin position="168"/>
        <end position="257"/>
    </location>
</feature>
<evidence type="ECO:0000259" key="6">
    <source>
        <dbReference type="PROSITE" id="PS50835"/>
    </source>
</evidence>
<dbReference type="InterPro" id="IPR013783">
    <property type="entry name" value="Ig-like_fold"/>
</dbReference>
<keyword evidence="3" id="KW-1015">Disulfide bond</keyword>